<dbReference type="Gene3D" id="1.10.10.10">
    <property type="entry name" value="Winged helix-like DNA-binding domain superfamily/Winged helix DNA-binding domain"/>
    <property type="match status" value="1"/>
</dbReference>
<evidence type="ECO:0000313" key="7">
    <source>
        <dbReference type="EMBL" id="MCY0147366.1"/>
    </source>
</evidence>
<gene>
    <name evidence="7" type="ORF">OEG84_06490</name>
</gene>
<dbReference type="InterPro" id="IPR036388">
    <property type="entry name" value="WH-like_DNA-bd_sf"/>
</dbReference>
<dbReference type="NCBIfam" id="NF006901">
    <property type="entry name" value="PRK09392.1"/>
    <property type="match status" value="1"/>
</dbReference>
<evidence type="ECO:0000259" key="5">
    <source>
        <dbReference type="PROSITE" id="PS50042"/>
    </source>
</evidence>
<feature type="region of interest" description="Disordered" evidence="4">
    <location>
        <begin position="222"/>
        <end position="247"/>
    </location>
</feature>
<keyword evidence="3" id="KW-0804">Transcription</keyword>
<dbReference type="InterPro" id="IPR050397">
    <property type="entry name" value="Env_Response_Regulators"/>
</dbReference>
<dbReference type="SMART" id="SM00419">
    <property type="entry name" value="HTH_CRP"/>
    <property type="match status" value="1"/>
</dbReference>
<organism evidence="7 8">
    <name type="scientific">Hoeflea algicola</name>
    <dbReference type="NCBI Taxonomy" id="2983763"/>
    <lineage>
        <taxon>Bacteria</taxon>
        <taxon>Pseudomonadati</taxon>
        <taxon>Pseudomonadota</taxon>
        <taxon>Alphaproteobacteria</taxon>
        <taxon>Hyphomicrobiales</taxon>
        <taxon>Rhizobiaceae</taxon>
        <taxon>Hoeflea</taxon>
    </lineage>
</organism>
<proteinExistence type="predicted"/>
<dbReference type="PROSITE" id="PS50042">
    <property type="entry name" value="CNMP_BINDING_3"/>
    <property type="match status" value="1"/>
</dbReference>
<dbReference type="CDD" id="cd00038">
    <property type="entry name" value="CAP_ED"/>
    <property type="match status" value="1"/>
</dbReference>
<protein>
    <submittedName>
        <fullName evidence="7">Helix-turn-helix domain-containing protein</fullName>
    </submittedName>
</protein>
<feature type="domain" description="Cyclic nucleotide-binding" evidence="5">
    <location>
        <begin position="14"/>
        <end position="113"/>
    </location>
</feature>
<evidence type="ECO:0000256" key="4">
    <source>
        <dbReference type="SAM" id="MobiDB-lite"/>
    </source>
</evidence>
<keyword evidence="1" id="KW-0805">Transcription regulation</keyword>
<comment type="caution">
    <text evidence="7">The sequence shown here is derived from an EMBL/GenBank/DDBJ whole genome shotgun (WGS) entry which is preliminary data.</text>
</comment>
<dbReference type="Proteomes" id="UP001073227">
    <property type="component" value="Unassembled WGS sequence"/>
</dbReference>
<evidence type="ECO:0000256" key="1">
    <source>
        <dbReference type="ARBA" id="ARBA00023015"/>
    </source>
</evidence>
<dbReference type="PANTHER" id="PTHR24567:SF26">
    <property type="entry name" value="REGULATORY PROTEIN YEIL"/>
    <property type="match status" value="1"/>
</dbReference>
<dbReference type="SUPFAM" id="SSF51206">
    <property type="entry name" value="cAMP-binding domain-like"/>
    <property type="match status" value="1"/>
</dbReference>
<dbReference type="SUPFAM" id="SSF46785">
    <property type="entry name" value="Winged helix' DNA-binding domain"/>
    <property type="match status" value="1"/>
</dbReference>
<evidence type="ECO:0000256" key="2">
    <source>
        <dbReference type="ARBA" id="ARBA00023125"/>
    </source>
</evidence>
<dbReference type="InterPro" id="IPR018490">
    <property type="entry name" value="cNMP-bd_dom_sf"/>
</dbReference>
<dbReference type="PANTHER" id="PTHR24567">
    <property type="entry name" value="CRP FAMILY TRANSCRIPTIONAL REGULATORY PROTEIN"/>
    <property type="match status" value="1"/>
</dbReference>
<evidence type="ECO:0000256" key="3">
    <source>
        <dbReference type="ARBA" id="ARBA00023163"/>
    </source>
</evidence>
<dbReference type="EMBL" id="JAOVZR010000001">
    <property type="protein sequence ID" value="MCY0147366.1"/>
    <property type="molecule type" value="Genomic_DNA"/>
</dbReference>
<accession>A0ABT3Z7W7</accession>
<dbReference type="InterPro" id="IPR012318">
    <property type="entry name" value="HTH_CRP"/>
</dbReference>
<dbReference type="InterPro" id="IPR036390">
    <property type="entry name" value="WH_DNA-bd_sf"/>
</dbReference>
<dbReference type="Pfam" id="PF00027">
    <property type="entry name" value="cNMP_binding"/>
    <property type="match status" value="1"/>
</dbReference>
<evidence type="ECO:0000259" key="6">
    <source>
        <dbReference type="PROSITE" id="PS51063"/>
    </source>
</evidence>
<dbReference type="RefSeq" id="WP_267652971.1">
    <property type="nucleotide sequence ID" value="NZ_JAOVZR010000001.1"/>
</dbReference>
<keyword evidence="2" id="KW-0238">DNA-binding</keyword>
<sequence length="247" mass="27106">MRDQDKPEIRKLALFRTMAQPHFDTLMQAAYAQAFPAQLDLIQQGESADFLHIVMDGTVELYARWQGHETTMAVVRPVSTFILAACIKDAPYLMSARTVDKSSIILVPAEDLRAAFRQDPEFALAIINELANCYRSVVRHAKGIKLRSSRERVAAYIARQIRAAGNAASFVLPVEKRLLASYLGMTPESFSRAIKSLQGDGVTIDGMRVIITNRAKLESVAGPDILMDGPDNTSAAGITEPSGTKPE</sequence>
<dbReference type="PROSITE" id="PS51063">
    <property type="entry name" value="HTH_CRP_2"/>
    <property type="match status" value="1"/>
</dbReference>
<dbReference type="InterPro" id="IPR014710">
    <property type="entry name" value="RmlC-like_jellyroll"/>
</dbReference>
<name>A0ABT3Z7W7_9HYPH</name>
<feature type="domain" description="HTH crp-type" evidence="6">
    <location>
        <begin position="147"/>
        <end position="215"/>
    </location>
</feature>
<dbReference type="Pfam" id="PF13545">
    <property type="entry name" value="HTH_Crp_2"/>
    <property type="match status" value="1"/>
</dbReference>
<dbReference type="Gene3D" id="2.60.120.10">
    <property type="entry name" value="Jelly Rolls"/>
    <property type="match status" value="1"/>
</dbReference>
<dbReference type="InterPro" id="IPR000595">
    <property type="entry name" value="cNMP-bd_dom"/>
</dbReference>
<reference evidence="7" key="1">
    <citation type="submission" date="2022-10" db="EMBL/GenBank/DDBJ databases">
        <title>Hoeflea sp. G2-23, isolated from marine algae.</title>
        <authorList>
            <person name="Kristyanto S."/>
            <person name="Kim J.M."/>
            <person name="Jeon C.O."/>
        </authorList>
    </citation>
    <scope>NUCLEOTIDE SEQUENCE</scope>
    <source>
        <strain evidence="7">G2-23</strain>
    </source>
</reference>
<dbReference type="SMART" id="SM00100">
    <property type="entry name" value="cNMP"/>
    <property type="match status" value="1"/>
</dbReference>
<keyword evidence="8" id="KW-1185">Reference proteome</keyword>
<evidence type="ECO:0000313" key="8">
    <source>
        <dbReference type="Proteomes" id="UP001073227"/>
    </source>
</evidence>